<proteinExistence type="predicted"/>
<accession>A0ABT6J724</accession>
<dbReference type="SUPFAM" id="SSF101327">
    <property type="entry name" value="YgfB-like"/>
    <property type="match status" value="1"/>
</dbReference>
<comment type="caution">
    <text evidence="1">The sequence shown here is derived from an EMBL/GenBank/DDBJ whole genome shotgun (WGS) entry which is preliminary data.</text>
</comment>
<dbReference type="Gene3D" id="1.20.120.740">
    <property type="entry name" value="YgfB uncharacterised protein family UPF0149, PF03695"/>
    <property type="match status" value="1"/>
</dbReference>
<organism evidence="1 2">
    <name type="scientific">Luteimonas endophytica</name>
    <dbReference type="NCBI Taxonomy" id="3042023"/>
    <lineage>
        <taxon>Bacteria</taxon>
        <taxon>Pseudomonadati</taxon>
        <taxon>Pseudomonadota</taxon>
        <taxon>Gammaproteobacteria</taxon>
        <taxon>Lysobacterales</taxon>
        <taxon>Lysobacteraceae</taxon>
        <taxon>Luteimonas</taxon>
    </lineage>
</organism>
<dbReference type="SUPFAM" id="SSF103642">
    <property type="entry name" value="Sec-C motif"/>
    <property type="match status" value="1"/>
</dbReference>
<gene>
    <name evidence="1" type="ORF">QFW77_06440</name>
</gene>
<evidence type="ECO:0000313" key="2">
    <source>
        <dbReference type="Proteomes" id="UP001156940"/>
    </source>
</evidence>
<dbReference type="Pfam" id="PF03695">
    <property type="entry name" value="UPF0149"/>
    <property type="match status" value="1"/>
</dbReference>
<name>A0ABT6J724_9GAMM</name>
<dbReference type="EMBL" id="JARXRM010000025">
    <property type="protein sequence ID" value="MDH5822630.1"/>
    <property type="molecule type" value="Genomic_DNA"/>
</dbReference>
<dbReference type="Proteomes" id="UP001156940">
    <property type="component" value="Unassembled WGS sequence"/>
</dbReference>
<reference evidence="1 2" key="1">
    <citation type="submission" date="2023-04" db="EMBL/GenBank/DDBJ databases">
        <title>Luteimonas endophyticus RD2P54.</title>
        <authorList>
            <person name="Sun J.-Q."/>
        </authorList>
    </citation>
    <scope>NUCLEOTIDE SEQUENCE [LARGE SCALE GENOMIC DNA]</scope>
    <source>
        <strain evidence="1 2">RD2P54</strain>
    </source>
</reference>
<dbReference type="Pfam" id="PF02810">
    <property type="entry name" value="SEC-C"/>
    <property type="match status" value="1"/>
</dbReference>
<dbReference type="NCBIfam" id="TIGR02292">
    <property type="entry name" value="ygfB_yecA"/>
    <property type="match status" value="1"/>
</dbReference>
<dbReference type="Gene3D" id="3.10.450.50">
    <property type="match status" value="1"/>
</dbReference>
<keyword evidence="2" id="KW-1185">Reference proteome</keyword>
<dbReference type="InterPro" id="IPR004027">
    <property type="entry name" value="SEC_C_motif"/>
</dbReference>
<dbReference type="InterPro" id="IPR011978">
    <property type="entry name" value="YgfB-like"/>
</dbReference>
<sequence length="249" mass="27044">MSSPMAMPGTGHPILDDAGVDRLSELLERDAVPFGGMGLEMLDGFLSALAVAPEQLPPERWEPAVWGGRRPGGLDPERERELDALLAAHQALASQRARHGEAPLPDRLGLLLWLPEDPDEEGDDGLDIGVDWALGFFRAVELDEAGWDAWLEAESWIVDALALIDRLVITPNLPADVRAGLAGVPGFEMPTYAERLEIVLALPGILSDLHHHRIRMLTPRVPLQRAAVPERNAPCPCGSGRKYKKCCGG</sequence>
<dbReference type="RefSeq" id="WP_280573570.1">
    <property type="nucleotide sequence ID" value="NZ_JARXRM010000025.1"/>
</dbReference>
<evidence type="ECO:0000313" key="1">
    <source>
        <dbReference type="EMBL" id="MDH5822630.1"/>
    </source>
</evidence>
<protein>
    <submittedName>
        <fullName evidence="1">UPF0149 family protein</fullName>
    </submittedName>
</protein>
<dbReference type="InterPro" id="IPR036255">
    <property type="entry name" value="YgfB-like_sf"/>
</dbReference>